<dbReference type="Proteomes" id="UP001596074">
    <property type="component" value="Unassembled WGS sequence"/>
</dbReference>
<comment type="caution">
    <text evidence="1">The sequence shown here is derived from an EMBL/GenBank/DDBJ whole genome shotgun (WGS) entry which is preliminary data.</text>
</comment>
<dbReference type="RefSeq" id="WP_378289372.1">
    <property type="nucleotide sequence ID" value="NZ_JBHSON010000099.1"/>
</dbReference>
<keyword evidence="2" id="KW-1185">Reference proteome</keyword>
<accession>A0ABW1AEE0</accession>
<protein>
    <recommendedName>
        <fullName evidence="3">Ankyrin repeat domain-containing protein</fullName>
    </recommendedName>
</protein>
<sequence length="230" mass="23753">MAKLLDCLCKAGADGLAALLAERAATGAALDDPSGVAALLDSLRKAGADGPVAVLAERAARITPDKPEDARWLLDSLRKAGTDRQVAALAERAAAHTALGNAYSVADLLNGLREAGADDDAAALAGRAASHVCLDGSFEVAKLLSVLRGDQVAVLAERAAAHGHPAAVAELLAVLRDAGAHGPAAALVERLPAAGRFDLFMDIGDHQDRFRFGREPDTTATAPWTWEDLE</sequence>
<evidence type="ECO:0008006" key="3">
    <source>
        <dbReference type="Google" id="ProtNLM"/>
    </source>
</evidence>
<proteinExistence type="predicted"/>
<name>A0ABW1AEE0_9ACTN</name>
<gene>
    <name evidence="1" type="ORF">ACFPZN_45440</name>
</gene>
<evidence type="ECO:0000313" key="2">
    <source>
        <dbReference type="Proteomes" id="UP001596074"/>
    </source>
</evidence>
<organism evidence="1 2">
    <name type="scientific">Actinomadura rugatobispora</name>
    <dbReference type="NCBI Taxonomy" id="1994"/>
    <lineage>
        <taxon>Bacteria</taxon>
        <taxon>Bacillati</taxon>
        <taxon>Actinomycetota</taxon>
        <taxon>Actinomycetes</taxon>
        <taxon>Streptosporangiales</taxon>
        <taxon>Thermomonosporaceae</taxon>
        <taxon>Actinomadura</taxon>
    </lineage>
</organism>
<evidence type="ECO:0000313" key="1">
    <source>
        <dbReference type="EMBL" id="MFC5752904.1"/>
    </source>
</evidence>
<dbReference type="EMBL" id="JBHSON010000099">
    <property type="protein sequence ID" value="MFC5752904.1"/>
    <property type="molecule type" value="Genomic_DNA"/>
</dbReference>
<reference evidence="2" key="1">
    <citation type="journal article" date="2019" name="Int. J. Syst. Evol. Microbiol.">
        <title>The Global Catalogue of Microorganisms (GCM) 10K type strain sequencing project: providing services to taxonomists for standard genome sequencing and annotation.</title>
        <authorList>
            <consortium name="The Broad Institute Genomics Platform"/>
            <consortium name="The Broad Institute Genome Sequencing Center for Infectious Disease"/>
            <person name="Wu L."/>
            <person name="Ma J."/>
        </authorList>
    </citation>
    <scope>NUCLEOTIDE SEQUENCE [LARGE SCALE GENOMIC DNA]</scope>
    <source>
        <strain evidence="2">KCTC 42087</strain>
    </source>
</reference>